<dbReference type="RefSeq" id="WP_267932345.1">
    <property type="nucleotide sequence ID" value="NZ_CP113257.1"/>
</dbReference>
<protein>
    <submittedName>
        <fullName evidence="3">Uncharacterized protein</fullName>
    </submittedName>
</protein>
<feature type="region of interest" description="Disordered" evidence="1">
    <location>
        <begin position="42"/>
        <end position="144"/>
    </location>
</feature>
<gene>
    <name evidence="3" type="ORF">OSV15_05985</name>
</gene>
<evidence type="ECO:0000313" key="4">
    <source>
        <dbReference type="Proteomes" id="UP001164632"/>
    </source>
</evidence>
<accession>A0AA47I0H2</accession>
<feature type="compositionally biased region" description="Basic and acidic residues" evidence="1">
    <location>
        <begin position="55"/>
        <end position="65"/>
    </location>
</feature>
<dbReference type="AlphaFoldDB" id="A0AA47I0H2"/>
<dbReference type="Proteomes" id="UP001164632">
    <property type="component" value="Chromosome"/>
</dbReference>
<feature type="compositionally biased region" description="Low complexity" evidence="1">
    <location>
        <begin position="135"/>
        <end position="144"/>
    </location>
</feature>
<evidence type="ECO:0000256" key="2">
    <source>
        <dbReference type="SAM" id="SignalP"/>
    </source>
</evidence>
<feature type="chain" id="PRO_5041236423" evidence="2">
    <location>
        <begin position="23"/>
        <end position="144"/>
    </location>
</feature>
<dbReference type="EMBL" id="CP113257">
    <property type="protein sequence ID" value="WAE53741.1"/>
    <property type="molecule type" value="Genomic_DNA"/>
</dbReference>
<sequence length="144" mass="17771">MSIRSLLVLLCLGLGASLQAQADRRDGVWVFQAESPRYYNHGYSAGYGQGYNRGYRHDSRPRQYDPRSPYSHYPQYPRNLPPRYQSQLPPQYYDRHRGFERREHWRPDHRQQRPHIIRDDRDHRLRPHYNRDGRYQQQYRPYRR</sequence>
<keyword evidence="2" id="KW-0732">Signal</keyword>
<name>A0AA47I0H2_9GAMM</name>
<organism evidence="3 4">
    <name type="scientific">Stutzerimonas frequens</name>
    <dbReference type="NCBI Taxonomy" id="2968969"/>
    <lineage>
        <taxon>Bacteria</taxon>
        <taxon>Pseudomonadati</taxon>
        <taxon>Pseudomonadota</taxon>
        <taxon>Gammaproteobacteria</taxon>
        <taxon>Pseudomonadales</taxon>
        <taxon>Pseudomonadaceae</taxon>
        <taxon>Stutzerimonas</taxon>
    </lineage>
</organism>
<proteinExistence type="predicted"/>
<evidence type="ECO:0000256" key="1">
    <source>
        <dbReference type="SAM" id="MobiDB-lite"/>
    </source>
</evidence>
<reference evidence="3" key="1">
    <citation type="submission" date="2022-11" db="EMBL/GenBank/DDBJ databases">
        <title>Genomic of Pseudomonas TF18.</title>
        <authorList>
            <person name="Liu T."/>
        </authorList>
    </citation>
    <scope>NUCLEOTIDE SEQUENCE</scope>
    <source>
        <strain evidence="3">TF18</strain>
    </source>
</reference>
<evidence type="ECO:0000313" key="3">
    <source>
        <dbReference type="EMBL" id="WAE53741.1"/>
    </source>
</evidence>
<feature type="compositionally biased region" description="Basic and acidic residues" evidence="1">
    <location>
        <begin position="93"/>
        <end position="134"/>
    </location>
</feature>
<feature type="signal peptide" evidence="2">
    <location>
        <begin position="1"/>
        <end position="22"/>
    </location>
</feature>